<dbReference type="EC" id="2.7.7.87" evidence="3 13"/>
<dbReference type="KEGG" id="mela:C6568_10350"/>
<dbReference type="GO" id="GO:0061710">
    <property type="term" value="F:L-threonylcarbamoyladenylate synthase"/>
    <property type="evidence" value="ECO:0007669"/>
    <property type="project" value="UniProtKB-EC"/>
</dbReference>
<evidence type="ECO:0000256" key="1">
    <source>
        <dbReference type="ARBA" id="ARBA00004496"/>
    </source>
</evidence>
<dbReference type="InterPro" id="IPR017945">
    <property type="entry name" value="DHBP_synth_RibB-like_a/b_dom"/>
</dbReference>
<comment type="function">
    <text evidence="13">Required for the formation of a threonylcarbamoyl group on adenosine at position 37 (t(6)A37) in tRNAs that read codons beginning with adenine.</text>
</comment>
<evidence type="ECO:0000256" key="10">
    <source>
        <dbReference type="ARBA" id="ARBA00022840"/>
    </source>
</evidence>
<evidence type="ECO:0000256" key="9">
    <source>
        <dbReference type="ARBA" id="ARBA00022741"/>
    </source>
</evidence>
<keyword evidence="8 13" id="KW-0548">Nucleotidyltransferase</keyword>
<dbReference type="EMBL" id="CP027667">
    <property type="protein sequence ID" value="AVO49626.1"/>
    <property type="molecule type" value="Genomic_DNA"/>
</dbReference>
<evidence type="ECO:0000256" key="2">
    <source>
        <dbReference type="ARBA" id="ARBA00007663"/>
    </source>
</evidence>
<evidence type="ECO:0000256" key="5">
    <source>
        <dbReference type="ARBA" id="ARBA00022490"/>
    </source>
</evidence>
<sequence>MLLDATLSPSVQAAAQALARGELLGLPTETVYGLAADADNDAAVARIFAAKGRPADHPLIVHVAGSDMVPHYAREVPVFAQALMDAFWPGPLTLILPRLPGRAAAAAGGQSSVGLRCPAHPAAQTVLAECLLLAPPIHGLAAPSANRFGRVSPTTAAHVQDEFGPQLLVLDGGPCQVGIESTIVDCTRGVPVLLRPGAISRDDIERACGQRPLSKDELPALTPRASGTLLAHYAPTAQVRLMDARQLQAGLDVLGKDAKRLAVYARTALATPSSQVLLRRMPQDAAGAARELFSALRDFDDAGVALIWVETPPDSPDWEGVRDRLARAAAAG</sequence>
<dbReference type="AlphaFoldDB" id="A0A2R3QCX9"/>
<feature type="binding site" evidence="14">
    <location>
        <position position="233"/>
    </location>
    <ligand>
        <name>ATP</name>
        <dbReference type="ChEBI" id="CHEBI:30616"/>
    </ligand>
</feature>
<dbReference type="Gene3D" id="3.40.50.11030">
    <property type="entry name" value="Threonylcarbamoyl-AMP synthase, C-terminal domain"/>
    <property type="match status" value="1"/>
</dbReference>
<organism evidence="16 17">
    <name type="scientific">Melaminivora suipulveris</name>
    <dbReference type="NCBI Taxonomy" id="2109913"/>
    <lineage>
        <taxon>Bacteria</taxon>
        <taxon>Pseudomonadati</taxon>
        <taxon>Pseudomonadota</taxon>
        <taxon>Betaproteobacteria</taxon>
        <taxon>Burkholderiales</taxon>
        <taxon>Comamonadaceae</taxon>
        <taxon>Melaminivora</taxon>
    </lineage>
</organism>
<accession>A0A2R3QCX9</accession>
<dbReference type="SUPFAM" id="SSF55821">
    <property type="entry name" value="YrdC/RibB"/>
    <property type="match status" value="1"/>
</dbReference>
<dbReference type="InterPro" id="IPR050156">
    <property type="entry name" value="TC-AMP_synthase_SUA5"/>
</dbReference>
<dbReference type="GO" id="GO:0006450">
    <property type="term" value="P:regulation of translational fidelity"/>
    <property type="evidence" value="ECO:0007669"/>
    <property type="project" value="TreeGrafter"/>
</dbReference>
<comment type="catalytic activity">
    <reaction evidence="12 13">
        <text>L-threonine + hydrogencarbonate + ATP = L-threonylcarbamoyladenylate + diphosphate + H2O</text>
        <dbReference type="Rhea" id="RHEA:36407"/>
        <dbReference type="ChEBI" id="CHEBI:15377"/>
        <dbReference type="ChEBI" id="CHEBI:17544"/>
        <dbReference type="ChEBI" id="CHEBI:30616"/>
        <dbReference type="ChEBI" id="CHEBI:33019"/>
        <dbReference type="ChEBI" id="CHEBI:57926"/>
        <dbReference type="ChEBI" id="CHEBI:73682"/>
        <dbReference type="EC" id="2.7.7.87"/>
    </reaction>
</comment>
<keyword evidence="9 13" id="KW-0547">Nucleotide-binding</keyword>
<feature type="binding site" evidence="14">
    <location>
        <position position="181"/>
    </location>
    <ligand>
        <name>L-threonine</name>
        <dbReference type="ChEBI" id="CHEBI:57926"/>
    </ligand>
</feature>
<feature type="binding site" evidence="14">
    <location>
        <position position="152"/>
    </location>
    <ligand>
        <name>ATP</name>
        <dbReference type="ChEBI" id="CHEBI:30616"/>
    </ligand>
</feature>
<keyword evidence="17" id="KW-1185">Reference proteome</keyword>
<keyword evidence="10 13" id="KW-0067">ATP-binding</keyword>
<evidence type="ECO:0000256" key="4">
    <source>
        <dbReference type="ARBA" id="ARBA00015492"/>
    </source>
</evidence>
<dbReference type="InterPro" id="IPR005145">
    <property type="entry name" value="Sua5_C"/>
</dbReference>
<evidence type="ECO:0000256" key="8">
    <source>
        <dbReference type="ARBA" id="ARBA00022695"/>
    </source>
</evidence>
<reference evidence="16 17" key="1">
    <citation type="submission" date="2018-03" db="EMBL/GenBank/DDBJ databases">
        <title>Genome sequencing of Melaminivora sp.</title>
        <authorList>
            <person name="Kim S.-J."/>
            <person name="Heo J."/>
            <person name="Ahn J.-H."/>
            <person name="Kwon S.-W."/>
        </authorList>
    </citation>
    <scope>NUCLEOTIDE SEQUENCE [LARGE SCALE GENOMIC DNA]</scope>
    <source>
        <strain evidence="16 17">SC2-9</strain>
    </source>
</reference>
<feature type="domain" description="YrdC-like" evidence="15">
    <location>
        <begin position="8"/>
        <end position="199"/>
    </location>
</feature>
<gene>
    <name evidence="16" type="ORF">C6568_10350</name>
</gene>
<dbReference type="PANTHER" id="PTHR17490:SF16">
    <property type="entry name" value="THREONYLCARBAMOYL-AMP SYNTHASE"/>
    <property type="match status" value="1"/>
</dbReference>
<evidence type="ECO:0000313" key="17">
    <source>
        <dbReference type="Proteomes" id="UP000237925"/>
    </source>
</evidence>
<dbReference type="Proteomes" id="UP000237925">
    <property type="component" value="Chromosome"/>
</dbReference>
<dbReference type="NCBIfam" id="TIGR00057">
    <property type="entry name" value="L-threonylcarbamoyladenylate synthase"/>
    <property type="match status" value="1"/>
</dbReference>
<evidence type="ECO:0000313" key="16">
    <source>
        <dbReference type="EMBL" id="AVO49626.1"/>
    </source>
</evidence>
<feature type="binding site" evidence="14">
    <location>
        <position position="30"/>
    </location>
    <ligand>
        <name>L-threonine</name>
        <dbReference type="ChEBI" id="CHEBI:57926"/>
    </ligand>
</feature>
<evidence type="ECO:0000256" key="13">
    <source>
        <dbReference type="PIRNR" id="PIRNR004930"/>
    </source>
</evidence>
<dbReference type="GO" id="GO:0000049">
    <property type="term" value="F:tRNA binding"/>
    <property type="evidence" value="ECO:0007669"/>
    <property type="project" value="TreeGrafter"/>
</dbReference>
<dbReference type="GO" id="GO:0005524">
    <property type="term" value="F:ATP binding"/>
    <property type="evidence" value="ECO:0007669"/>
    <property type="project" value="UniProtKB-UniRule"/>
</dbReference>
<feature type="binding site" evidence="14">
    <location>
        <position position="116"/>
    </location>
    <ligand>
        <name>L-threonine</name>
        <dbReference type="ChEBI" id="CHEBI:57926"/>
    </ligand>
</feature>
<dbReference type="RefSeq" id="WP_106684058.1">
    <property type="nucleotide sequence ID" value="NZ_CP027667.1"/>
</dbReference>
<dbReference type="GO" id="GO:0008033">
    <property type="term" value="P:tRNA processing"/>
    <property type="evidence" value="ECO:0007669"/>
    <property type="project" value="UniProtKB-KW"/>
</dbReference>
<proteinExistence type="inferred from homology"/>
<keyword evidence="6 13" id="KW-0808">Transferase</keyword>
<keyword evidence="5 13" id="KW-0963">Cytoplasm</keyword>
<dbReference type="PROSITE" id="PS51163">
    <property type="entry name" value="YRDC"/>
    <property type="match status" value="1"/>
</dbReference>
<dbReference type="OrthoDB" id="9814580at2"/>
<dbReference type="InterPro" id="IPR038385">
    <property type="entry name" value="Sua5/YwlC_C"/>
</dbReference>
<evidence type="ECO:0000256" key="11">
    <source>
        <dbReference type="ARBA" id="ARBA00029774"/>
    </source>
</evidence>
<feature type="binding site" evidence="14">
    <location>
        <position position="53"/>
    </location>
    <ligand>
        <name>ATP</name>
        <dbReference type="ChEBI" id="CHEBI:30616"/>
    </ligand>
</feature>
<dbReference type="Pfam" id="PF03481">
    <property type="entry name" value="Sua5_C"/>
    <property type="match status" value="1"/>
</dbReference>
<comment type="similarity">
    <text evidence="2 13">Belongs to the SUA5 family.</text>
</comment>
<feature type="binding site" evidence="14">
    <location>
        <position position="144"/>
    </location>
    <ligand>
        <name>ATP</name>
        <dbReference type="ChEBI" id="CHEBI:30616"/>
    </ligand>
</feature>
<evidence type="ECO:0000256" key="12">
    <source>
        <dbReference type="ARBA" id="ARBA00048366"/>
    </source>
</evidence>
<evidence type="ECO:0000256" key="6">
    <source>
        <dbReference type="ARBA" id="ARBA00022679"/>
    </source>
</evidence>
<feature type="binding site" evidence="14">
    <location>
        <position position="62"/>
    </location>
    <ligand>
        <name>L-threonine</name>
        <dbReference type="ChEBI" id="CHEBI:57926"/>
    </ligand>
</feature>
<dbReference type="InterPro" id="IPR006070">
    <property type="entry name" value="Sua5-like_dom"/>
</dbReference>
<evidence type="ECO:0000259" key="15">
    <source>
        <dbReference type="PROSITE" id="PS51163"/>
    </source>
</evidence>
<dbReference type="PANTHER" id="PTHR17490">
    <property type="entry name" value="SUA5"/>
    <property type="match status" value="1"/>
</dbReference>
<protein>
    <recommendedName>
        <fullName evidence="4 13">Threonylcarbamoyl-AMP synthase</fullName>
        <shortName evidence="13">TC-AMP synthase</shortName>
        <ecNumber evidence="3 13">2.7.7.87</ecNumber>
    </recommendedName>
    <alternativeName>
        <fullName evidence="11 13">L-threonylcarbamoyladenylate synthase</fullName>
    </alternativeName>
</protein>
<dbReference type="GO" id="GO:0005737">
    <property type="term" value="C:cytoplasm"/>
    <property type="evidence" value="ECO:0007669"/>
    <property type="project" value="UniProtKB-SubCell"/>
</dbReference>
<comment type="subcellular location">
    <subcellularLocation>
        <location evidence="1 13">Cytoplasm</location>
    </subcellularLocation>
</comment>
<evidence type="ECO:0000256" key="14">
    <source>
        <dbReference type="PIRSR" id="PIRSR004930-1"/>
    </source>
</evidence>
<dbReference type="GO" id="GO:0003725">
    <property type="term" value="F:double-stranded RNA binding"/>
    <property type="evidence" value="ECO:0007669"/>
    <property type="project" value="UniProtKB-UniRule"/>
</dbReference>
<feature type="binding site" evidence="14">
    <location>
        <position position="195"/>
    </location>
    <ligand>
        <name>ATP</name>
        <dbReference type="ChEBI" id="CHEBI:30616"/>
    </ligand>
</feature>
<dbReference type="InterPro" id="IPR010923">
    <property type="entry name" value="T(6)A37_SUA5"/>
</dbReference>
<evidence type="ECO:0000256" key="3">
    <source>
        <dbReference type="ARBA" id="ARBA00012584"/>
    </source>
</evidence>
<dbReference type="PIRSF" id="PIRSF004930">
    <property type="entry name" value="Tln_factor_SUA5"/>
    <property type="match status" value="1"/>
</dbReference>
<name>A0A2R3QCX9_9BURK</name>
<dbReference type="Pfam" id="PF01300">
    <property type="entry name" value="Sua5_yciO_yrdC"/>
    <property type="match status" value="1"/>
</dbReference>
<keyword evidence="7 13" id="KW-0819">tRNA processing</keyword>
<feature type="binding site" evidence="14">
    <location>
        <position position="142"/>
    </location>
    <ligand>
        <name>L-threonine</name>
        <dbReference type="ChEBI" id="CHEBI:57926"/>
    </ligand>
</feature>
<evidence type="ECO:0000256" key="7">
    <source>
        <dbReference type="ARBA" id="ARBA00022694"/>
    </source>
</evidence>
<dbReference type="Gene3D" id="3.90.870.10">
    <property type="entry name" value="DHBP synthase"/>
    <property type="match status" value="1"/>
</dbReference>